<evidence type="ECO:0000256" key="3">
    <source>
        <dbReference type="ARBA" id="ARBA00012897"/>
    </source>
</evidence>
<dbReference type="GO" id="GO:0005886">
    <property type="term" value="C:plasma membrane"/>
    <property type="evidence" value="ECO:0007669"/>
    <property type="project" value="TreeGrafter"/>
</dbReference>
<dbReference type="GO" id="GO:0000166">
    <property type="term" value="F:nucleotide binding"/>
    <property type="evidence" value="ECO:0007669"/>
    <property type="project" value="UniProtKB-KW"/>
</dbReference>
<comment type="similarity">
    <text evidence="2 6">Belongs to the AlaDH/PNT family.</text>
</comment>
<protein>
    <recommendedName>
        <fullName evidence="3 6">Alanine dehydrogenase</fullName>
        <ecNumber evidence="3 6">1.4.1.1</ecNumber>
    </recommendedName>
</protein>
<feature type="binding site" evidence="9">
    <location>
        <position position="196"/>
    </location>
    <ligand>
        <name>NAD(+)</name>
        <dbReference type="ChEBI" id="CHEBI:57540"/>
    </ligand>
</feature>
<dbReference type="SMART" id="SM01003">
    <property type="entry name" value="AlaDh_PNT_N"/>
    <property type="match status" value="1"/>
</dbReference>
<evidence type="ECO:0000256" key="5">
    <source>
        <dbReference type="ARBA" id="ARBA00023027"/>
    </source>
</evidence>
<keyword evidence="5 6" id="KW-0520">NAD</keyword>
<dbReference type="Pfam" id="PF05222">
    <property type="entry name" value="AlaDh_PNT_N"/>
    <property type="match status" value="1"/>
</dbReference>
<dbReference type="CDD" id="cd05305">
    <property type="entry name" value="L-AlaDH"/>
    <property type="match status" value="1"/>
</dbReference>
<dbReference type="SMART" id="SM01002">
    <property type="entry name" value="AlaDh_PNT_C"/>
    <property type="match status" value="1"/>
</dbReference>
<evidence type="ECO:0000256" key="7">
    <source>
        <dbReference type="PIRSR" id="PIRSR000183-1"/>
    </source>
</evidence>
<evidence type="ECO:0000256" key="8">
    <source>
        <dbReference type="PIRSR" id="PIRSR000183-2"/>
    </source>
</evidence>
<feature type="binding site" evidence="9">
    <location>
        <position position="218"/>
    </location>
    <ligand>
        <name>NAD(+)</name>
        <dbReference type="ChEBI" id="CHEBI:57540"/>
    </ligand>
</feature>
<feature type="binding site" evidence="8">
    <location>
        <position position="74"/>
    </location>
    <ligand>
        <name>substrate</name>
    </ligand>
</feature>
<evidence type="ECO:0000313" key="12">
    <source>
        <dbReference type="EMBL" id="TCP30921.1"/>
    </source>
</evidence>
<proteinExistence type="inferred from homology"/>
<feature type="domain" description="Alanine dehydrogenase/pyridine nucleotide transhydrogenase N-terminal" evidence="11">
    <location>
        <begin position="4"/>
        <end position="135"/>
    </location>
</feature>
<dbReference type="InterPro" id="IPR008141">
    <property type="entry name" value="Ala_DH"/>
</dbReference>
<comment type="pathway">
    <text evidence="1">Amino-acid degradation; L-alanine degradation via dehydrogenase pathway; NH(3) and pyruvate from L-alanine: step 1/1.</text>
</comment>
<dbReference type="PANTHER" id="PTHR42795">
    <property type="entry name" value="ALANINE DEHYDROGENASE"/>
    <property type="match status" value="1"/>
</dbReference>
<dbReference type="Proteomes" id="UP000295416">
    <property type="component" value="Unassembled WGS sequence"/>
</dbReference>
<evidence type="ECO:0000256" key="1">
    <source>
        <dbReference type="ARBA" id="ARBA00005206"/>
    </source>
</evidence>
<dbReference type="GO" id="GO:0000286">
    <property type="term" value="F:alanine dehydrogenase activity"/>
    <property type="evidence" value="ECO:0007669"/>
    <property type="project" value="UniProtKB-UniRule"/>
</dbReference>
<dbReference type="SUPFAM" id="SSF51735">
    <property type="entry name" value="NAD(P)-binding Rossmann-fold domains"/>
    <property type="match status" value="1"/>
</dbReference>
<evidence type="ECO:0000259" key="11">
    <source>
        <dbReference type="SMART" id="SM01003"/>
    </source>
</evidence>
<evidence type="ECO:0000259" key="10">
    <source>
        <dbReference type="SMART" id="SM01002"/>
    </source>
</evidence>
<organism evidence="12 13">
    <name type="scientific">Scopulibacillus darangshiensis</name>
    <dbReference type="NCBI Taxonomy" id="442528"/>
    <lineage>
        <taxon>Bacteria</taxon>
        <taxon>Bacillati</taxon>
        <taxon>Bacillota</taxon>
        <taxon>Bacilli</taxon>
        <taxon>Bacillales</taxon>
        <taxon>Sporolactobacillaceae</taxon>
        <taxon>Scopulibacillus</taxon>
    </lineage>
</organism>
<dbReference type="InterPro" id="IPR007886">
    <property type="entry name" value="AlaDH/PNT_N"/>
</dbReference>
<dbReference type="InterPro" id="IPR008143">
    <property type="entry name" value="Ala_DH/PNT_CS2"/>
</dbReference>
<dbReference type="PROSITE" id="PS00837">
    <property type="entry name" value="ALADH_PNT_2"/>
    <property type="match status" value="1"/>
</dbReference>
<dbReference type="NCBIfam" id="TIGR00518">
    <property type="entry name" value="alaDH"/>
    <property type="match status" value="1"/>
</dbReference>
<feature type="active site" description="Proton donor/acceptor" evidence="7">
    <location>
        <position position="268"/>
    </location>
</feature>
<dbReference type="Pfam" id="PF01262">
    <property type="entry name" value="AlaDh_PNT_C"/>
    <property type="match status" value="1"/>
</dbReference>
<comment type="catalytic activity">
    <reaction evidence="6">
        <text>L-alanine + NAD(+) + H2O = pyruvate + NH4(+) + NADH + H(+)</text>
        <dbReference type="Rhea" id="RHEA:18405"/>
        <dbReference type="ChEBI" id="CHEBI:15361"/>
        <dbReference type="ChEBI" id="CHEBI:15377"/>
        <dbReference type="ChEBI" id="CHEBI:15378"/>
        <dbReference type="ChEBI" id="CHEBI:28938"/>
        <dbReference type="ChEBI" id="CHEBI:57540"/>
        <dbReference type="ChEBI" id="CHEBI:57945"/>
        <dbReference type="ChEBI" id="CHEBI:57972"/>
        <dbReference type="EC" id="1.4.1.1"/>
    </reaction>
</comment>
<dbReference type="GO" id="GO:0042853">
    <property type="term" value="P:L-alanine catabolic process"/>
    <property type="evidence" value="ECO:0007669"/>
    <property type="project" value="UniProtKB-UniPathway"/>
</dbReference>
<keyword evidence="9" id="KW-0547">Nucleotide-binding</keyword>
<dbReference type="FunFam" id="3.40.50.720:FF:000049">
    <property type="entry name" value="Alanine dehydrogenase"/>
    <property type="match status" value="1"/>
</dbReference>
<evidence type="ECO:0000256" key="6">
    <source>
        <dbReference type="PIRNR" id="PIRNR000183"/>
    </source>
</evidence>
<feature type="binding site" evidence="8">
    <location>
        <position position="15"/>
    </location>
    <ligand>
        <name>substrate</name>
    </ligand>
</feature>
<dbReference type="SUPFAM" id="SSF52283">
    <property type="entry name" value="Formate/glycerate dehydrogenase catalytic domain-like"/>
    <property type="match status" value="1"/>
</dbReference>
<evidence type="ECO:0000256" key="9">
    <source>
        <dbReference type="PIRSR" id="PIRSR000183-3"/>
    </source>
</evidence>
<feature type="binding site" evidence="9">
    <location>
        <position position="201"/>
    </location>
    <ligand>
        <name>NAD(+)</name>
        <dbReference type="ChEBI" id="CHEBI:57540"/>
    </ligand>
</feature>
<dbReference type="AlphaFoldDB" id="A0A4R2PA11"/>
<dbReference type="EC" id="1.4.1.1" evidence="3 6"/>
<feature type="binding site" evidence="9">
    <location>
        <position position="132"/>
    </location>
    <ligand>
        <name>NAD(+)</name>
        <dbReference type="ChEBI" id="CHEBI:57540"/>
    </ligand>
</feature>
<reference evidence="12 13" key="1">
    <citation type="submission" date="2019-03" db="EMBL/GenBank/DDBJ databases">
        <title>Genomic Encyclopedia of Type Strains, Phase IV (KMG-IV): sequencing the most valuable type-strain genomes for metagenomic binning, comparative biology and taxonomic classification.</title>
        <authorList>
            <person name="Goeker M."/>
        </authorList>
    </citation>
    <scope>NUCLEOTIDE SEQUENCE [LARGE SCALE GENOMIC DNA]</scope>
    <source>
        <strain evidence="12 13">DSM 19377</strain>
    </source>
</reference>
<comment type="caution">
    <text evidence="12">The sequence shown here is derived from an EMBL/GenBank/DDBJ whole genome shotgun (WGS) entry which is preliminary data.</text>
</comment>
<feature type="binding site" evidence="9">
    <location>
        <begin position="265"/>
        <end position="268"/>
    </location>
    <ligand>
        <name>NAD(+)</name>
        <dbReference type="ChEBI" id="CHEBI:57540"/>
    </ligand>
</feature>
<name>A0A4R2PA11_9BACL</name>
<dbReference type="PANTHER" id="PTHR42795:SF1">
    <property type="entry name" value="ALANINE DEHYDROGENASE"/>
    <property type="match status" value="1"/>
</dbReference>
<dbReference type="InterPro" id="IPR007698">
    <property type="entry name" value="AlaDH/PNT_NAD(H)-bd"/>
</dbReference>
<feature type="binding site" evidence="9">
    <location>
        <begin position="297"/>
        <end position="300"/>
    </location>
    <ligand>
        <name>NAD(+)</name>
        <dbReference type="ChEBI" id="CHEBI:57540"/>
    </ligand>
</feature>
<sequence>MIIGVPRELKNNENRVALTPAGVVSFAGAGHRVLIEKDAGIGSGFTNEDYQAAGAEIIESAAKIWEAEMVMKVKEPIAEEYGHFREGLVLFTYLHLAAEPALTKALTEKGVTAIAYETVTEGRTLPLLTPMSEVAGRMAAQIGAQFLQKPTGGQGILLSGIPGVNRGKVTIIGGGVVGTNAAKLAIGLGADVTILDLSAERLRQLDDIFGNQIKTLMSSPLNIAQAVSEADLLIGAVLIPGAKAPKLVTEDMVKTMKPGSVIVDVAIDQGGIVETSDHITTHDNPTYEKHGVVHYAVANMPGAVPRTSTIGLTNVTVPYGLQIANKGVTKAIAENPALKAGLNTAKGEVTFEAVARDLGYTYVPADVALDGLVEVN</sequence>
<dbReference type="PIRSF" id="PIRSF000183">
    <property type="entry name" value="Alanine_dh"/>
    <property type="match status" value="1"/>
</dbReference>
<feature type="active site" description="Proton donor/acceptor" evidence="7">
    <location>
        <position position="95"/>
    </location>
</feature>
<keyword evidence="4 6" id="KW-0560">Oxidoreductase</keyword>
<dbReference type="EMBL" id="SLXK01000004">
    <property type="protein sequence ID" value="TCP30921.1"/>
    <property type="molecule type" value="Genomic_DNA"/>
</dbReference>
<keyword evidence="13" id="KW-1185">Reference proteome</keyword>
<accession>A0A4R2PA11</accession>
<feature type="binding site" evidence="9">
    <location>
        <begin position="237"/>
        <end position="238"/>
    </location>
    <ligand>
        <name>NAD(+)</name>
        <dbReference type="ChEBI" id="CHEBI:57540"/>
    </ligand>
</feature>
<dbReference type="UniPathway" id="UPA00527">
    <property type="reaction ID" value="UER00585"/>
</dbReference>
<evidence type="ECO:0000256" key="4">
    <source>
        <dbReference type="ARBA" id="ARBA00023002"/>
    </source>
</evidence>
<feature type="domain" description="Alanine dehydrogenase/pyridine nucleotide transhydrogenase NAD(H)-binding" evidence="10">
    <location>
        <begin position="147"/>
        <end position="296"/>
    </location>
</feature>
<evidence type="ECO:0000313" key="13">
    <source>
        <dbReference type="Proteomes" id="UP000295416"/>
    </source>
</evidence>
<dbReference type="InterPro" id="IPR036291">
    <property type="entry name" value="NAD(P)-bd_dom_sf"/>
</dbReference>
<dbReference type="OrthoDB" id="9804592at2"/>
<evidence type="ECO:0000256" key="2">
    <source>
        <dbReference type="ARBA" id="ARBA00005689"/>
    </source>
</evidence>
<dbReference type="Gene3D" id="3.40.50.720">
    <property type="entry name" value="NAD(P)-binding Rossmann-like Domain"/>
    <property type="match status" value="2"/>
</dbReference>
<gene>
    <name evidence="12" type="ORF">EV207_104100</name>
</gene>
<dbReference type="RefSeq" id="WP_132744208.1">
    <property type="nucleotide sequence ID" value="NZ_SLXK01000004.1"/>
</dbReference>